<evidence type="ECO:0000313" key="4">
    <source>
        <dbReference type="EMBL" id="KAG5283578.1"/>
    </source>
</evidence>
<feature type="compositionally biased region" description="Basic and acidic residues" evidence="2">
    <location>
        <begin position="689"/>
        <end position="698"/>
    </location>
</feature>
<dbReference type="Gene3D" id="3.30.70.330">
    <property type="match status" value="1"/>
</dbReference>
<dbReference type="InterPro" id="IPR035979">
    <property type="entry name" value="RBD_domain_sf"/>
</dbReference>
<dbReference type="Pfam" id="PF00076">
    <property type="entry name" value="RRM_1"/>
    <property type="match status" value="1"/>
</dbReference>
<feature type="region of interest" description="Disordered" evidence="2">
    <location>
        <begin position="863"/>
        <end position="887"/>
    </location>
</feature>
<gene>
    <name evidence="4" type="ORF">AALO_G00043620</name>
</gene>
<dbReference type="CDD" id="cd00590">
    <property type="entry name" value="RRM_SF"/>
    <property type="match status" value="1"/>
</dbReference>
<evidence type="ECO:0000256" key="1">
    <source>
        <dbReference type="SAM" id="Coils"/>
    </source>
</evidence>
<dbReference type="InterPro" id="IPR012677">
    <property type="entry name" value="Nucleotide-bd_a/b_plait_sf"/>
</dbReference>
<dbReference type="InterPro" id="IPR000504">
    <property type="entry name" value="RRM_dom"/>
</dbReference>
<sequence length="1002" mass="110357">MWCFQPMPEPELYATAVTWQSIPFQSQYQDGSAVCKLDYPHWSKNVAKKFMLYRSLFDLVNSVYCLELEDKRLLTWFSSLSNEDRKVIHDEGGLHQFLLNHPALDIAKPIGIVHVKPQIRRAAEEIASQLNKSRLPAFHGVSRCKKCGTSCPSGSETCRTCFVHSPAVEERMYLTEQKGGATVIPRDAKEDRNMLTSSLGAPGDHQVAQGGFQSALDDSRTSLTSPGPRGGARFSKEWREGRSSVQSVTTSAFKDTSVQASFSLDMELESHSKMAEGSSPPAYPVLQTQFRNVTDNRSCLDLQKETPPEYHSFHSSLSTEQASVDSLMATRGSTENSLMTPTAGLFPSEISVSCQKYPSEWTNLDTNSLQKKTRDNCIMKESVNSEPWLNCSVTPEKPHASPSQKPHVDLPLKLDIEKGPQTPSRDEQSMAESFMSISPDKSGVLMPVSAAPATVNQMVDASGDFRARFTSTQECVAAPRTTDASTEMDSPMCFDQDTQTSQASTADKSVITEVHIADLNYLTKEFLRLKSVEEELEQLKASQLDSNNTKCGCECGQRLQQAELKLLALQYSMCQDHCWRRYYTSVQGESQLQCTGGVPESLAETLRALEQDYIQLRRQVLSGIALDELNPLSVDTQRLHIEAPYTPAQKINEYLEDETPLEFQSHLHSETEDTQKHFNSLEGERHATNIKSQKDGPGKHAVPHTKPGGVKSSKMVSVKTQKSDPSHGSTRPGGGEGVNVTSEAWYDAEEELGAAGQSLKEERLRKATESERNRKVEDGDGVSSSGHLHVTDFHQDVTEEDLFLAFKKCQPRDVCFTMSDKSRSANVTVSSPENAVAAARELSGTSIHGQPVQVRRVSRLPAAGPEGEHTFKKPHAPSAPTPAPSGDVAKLGGVKTSTPYNMSPKPVRCLIEKLLNISDVPTTTGTYVPQQPPTNTTTVTFGTLMRQLSELHPSVAREKIVEALLELRTQHRGSLNCLSLCTLVEMTSKLLSAQALDSVKKG</sequence>
<comment type="caution">
    <text evidence="4">The sequence shown here is derived from an EMBL/GenBank/DDBJ whole genome shotgun (WGS) entry which is preliminary data.</text>
</comment>
<dbReference type="AlphaFoldDB" id="A0AAV6H8E7"/>
<feature type="coiled-coil region" evidence="1">
    <location>
        <begin position="522"/>
        <end position="549"/>
    </location>
</feature>
<feature type="region of interest" description="Disordered" evidence="2">
    <location>
        <begin position="753"/>
        <end position="788"/>
    </location>
</feature>
<evidence type="ECO:0000259" key="3">
    <source>
        <dbReference type="SMART" id="SM00360"/>
    </source>
</evidence>
<reference evidence="4" key="1">
    <citation type="submission" date="2020-10" db="EMBL/GenBank/DDBJ databases">
        <title>Chromosome-scale genome assembly of the Allis shad, Alosa alosa.</title>
        <authorList>
            <person name="Margot Z."/>
            <person name="Christophe K."/>
            <person name="Cabau C."/>
            <person name="Louis A."/>
            <person name="Berthelot C."/>
            <person name="Parey E."/>
            <person name="Roest Crollius H."/>
            <person name="Montfort J."/>
            <person name="Robinson-Rechavi M."/>
            <person name="Bucao C."/>
            <person name="Bouchez O."/>
            <person name="Gislard M."/>
            <person name="Lluch J."/>
            <person name="Milhes M."/>
            <person name="Lampietro C."/>
            <person name="Lopez Roques C."/>
            <person name="Donnadieu C."/>
            <person name="Braasch I."/>
            <person name="Desvignes T."/>
            <person name="Postlethwait J."/>
            <person name="Bobe J."/>
            <person name="Guiguen Y."/>
        </authorList>
    </citation>
    <scope>NUCLEOTIDE SEQUENCE</scope>
    <source>
        <strain evidence="4">M-15738</strain>
        <tissue evidence="4">Blood</tissue>
    </source>
</reference>
<keyword evidence="5" id="KW-1185">Reference proteome</keyword>
<name>A0AAV6H8E7_9TELE</name>
<dbReference type="SMART" id="SM00360">
    <property type="entry name" value="RRM"/>
    <property type="match status" value="1"/>
</dbReference>
<accession>A0AAV6H8E7</accession>
<evidence type="ECO:0000256" key="2">
    <source>
        <dbReference type="SAM" id="MobiDB-lite"/>
    </source>
</evidence>
<feature type="region of interest" description="Disordered" evidence="2">
    <location>
        <begin position="689"/>
        <end position="739"/>
    </location>
</feature>
<protein>
    <recommendedName>
        <fullName evidence="3">RRM domain-containing protein</fullName>
    </recommendedName>
</protein>
<evidence type="ECO:0000313" key="5">
    <source>
        <dbReference type="Proteomes" id="UP000823561"/>
    </source>
</evidence>
<dbReference type="Proteomes" id="UP000823561">
    <property type="component" value="Chromosome 3"/>
</dbReference>
<feature type="domain" description="RRM" evidence="3">
    <location>
        <begin position="787"/>
        <end position="855"/>
    </location>
</feature>
<keyword evidence="1" id="KW-0175">Coiled coil</keyword>
<feature type="compositionally biased region" description="Basic and acidic residues" evidence="2">
    <location>
        <begin position="759"/>
        <end position="778"/>
    </location>
</feature>
<dbReference type="EMBL" id="JADWDJ010000003">
    <property type="protein sequence ID" value="KAG5283578.1"/>
    <property type="molecule type" value="Genomic_DNA"/>
</dbReference>
<dbReference type="SUPFAM" id="SSF54928">
    <property type="entry name" value="RNA-binding domain, RBD"/>
    <property type="match status" value="1"/>
</dbReference>
<dbReference type="PANTHER" id="PTHR17550:SF7">
    <property type="entry name" value="RNA-BINDING PROTEIN 44"/>
    <property type="match status" value="1"/>
</dbReference>
<proteinExistence type="predicted"/>
<dbReference type="GO" id="GO:0003723">
    <property type="term" value="F:RNA binding"/>
    <property type="evidence" value="ECO:0007669"/>
    <property type="project" value="InterPro"/>
</dbReference>
<organism evidence="4 5">
    <name type="scientific">Alosa alosa</name>
    <name type="common">allis shad</name>
    <dbReference type="NCBI Taxonomy" id="278164"/>
    <lineage>
        <taxon>Eukaryota</taxon>
        <taxon>Metazoa</taxon>
        <taxon>Chordata</taxon>
        <taxon>Craniata</taxon>
        <taxon>Vertebrata</taxon>
        <taxon>Euteleostomi</taxon>
        <taxon>Actinopterygii</taxon>
        <taxon>Neopterygii</taxon>
        <taxon>Teleostei</taxon>
        <taxon>Clupei</taxon>
        <taxon>Clupeiformes</taxon>
        <taxon>Clupeoidei</taxon>
        <taxon>Clupeidae</taxon>
        <taxon>Alosa</taxon>
    </lineage>
</organism>
<feature type="region of interest" description="Disordered" evidence="2">
    <location>
        <begin position="215"/>
        <end position="241"/>
    </location>
</feature>
<dbReference type="PANTHER" id="PTHR17550">
    <property type="entry name" value="E3 UBIQUITIN-PROTEIN LIGASE TTC3"/>
    <property type="match status" value="1"/>
</dbReference>